<keyword evidence="1 2" id="KW-0238">DNA-binding</keyword>
<dbReference type="SUPFAM" id="SSF46689">
    <property type="entry name" value="Homeodomain-like"/>
    <property type="match status" value="1"/>
</dbReference>
<proteinExistence type="predicted"/>
<dbReference type="Pfam" id="PF14246">
    <property type="entry name" value="TetR_C_7"/>
    <property type="match status" value="1"/>
</dbReference>
<reference evidence="4 5" key="1">
    <citation type="submission" date="2019-03" db="EMBL/GenBank/DDBJ databases">
        <authorList>
            <person name="Dong K."/>
        </authorList>
    </citation>
    <scope>NUCLEOTIDE SEQUENCE [LARGE SCALE GENOMIC DNA]</scope>
    <source>
        <strain evidence="5">dk512</strain>
    </source>
</reference>
<protein>
    <submittedName>
        <fullName evidence="4">TetR family transcriptional regulator</fullName>
    </submittedName>
</protein>
<dbReference type="PROSITE" id="PS01081">
    <property type="entry name" value="HTH_TETR_1"/>
    <property type="match status" value="1"/>
</dbReference>
<dbReference type="PROSITE" id="PS50977">
    <property type="entry name" value="HTH_TETR_2"/>
    <property type="match status" value="1"/>
</dbReference>
<dbReference type="Pfam" id="PF00440">
    <property type="entry name" value="TetR_N"/>
    <property type="match status" value="1"/>
</dbReference>
<dbReference type="PANTHER" id="PTHR30055">
    <property type="entry name" value="HTH-TYPE TRANSCRIPTIONAL REGULATOR RUTR"/>
    <property type="match status" value="1"/>
</dbReference>
<evidence type="ECO:0000313" key="5">
    <source>
        <dbReference type="Proteomes" id="UP000295748"/>
    </source>
</evidence>
<dbReference type="RefSeq" id="WP_135066020.1">
    <property type="nucleotide sequence ID" value="NZ_CP038266.1"/>
</dbReference>
<dbReference type="EMBL" id="CP038266">
    <property type="protein sequence ID" value="QBR88672.1"/>
    <property type="molecule type" value="Genomic_DNA"/>
</dbReference>
<dbReference type="InterPro" id="IPR039536">
    <property type="entry name" value="TetR_C_Proteobacteria"/>
</dbReference>
<evidence type="ECO:0000256" key="1">
    <source>
        <dbReference type="ARBA" id="ARBA00023125"/>
    </source>
</evidence>
<dbReference type="InterPro" id="IPR050109">
    <property type="entry name" value="HTH-type_TetR-like_transc_reg"/>
</dbReference>
<keyword evidence="5" id="KW-1185">Reference proteome</keyword>
<dbReference type="InterPro" id="IPR009057">
    <property type="entry name" value="Homeodomain-like_sf"/>
</dbReference>
<dbReference type="Proteomes" id="UP000295748">
    <property type="component" value="Chromosome"/>
</dbReference>
<dbReference type="InterPro" id="IPR001647">
    <property type="entry name" value="HTH_TetR"/>
</dbReference>
<dbReference type="PRINTS" id="PR00455">
    <property type="entry name" value="HTHTETR"/>
</dbReference>
<accession>A0ABX5SU45</accession>
<sequence length="213" mass="23685">MRDHVIGEVPGTRGRIDKRLAMLDAAFRIFADVGYEQASVESIAAEAGVAKATIYNHFGDKERMFREVLRADGDRALGDHLEIVATLVTPSNNIRAALEHVGLELLIRYFDPTTVWYRRLLVAGRATFPDVLESVRTNVTERVMAALADRLSELMRRGQLRDADPAVAAEQFWALLVTPAENRTQLGTRDVTSAELRESTSRAVDTFLRAFGA</sequence>
<dbReference type="InterPro" id="IPR023772">
    <property type="entry name" value="DNA-bd_HTH_TetR-type_CS"/>
</dbReference>
<feature type="DNA-binding region" description="H-T-H motif" evidence="2">
    <location>
        <begin position="39"/>
        <end position="58"/>
    </location>
</feature>
<gene>
    <name evidence="4" type="ORF">E4K62_08210</name>
</gene>
<dbReference type="Gene3D" id="1.10.357.10">
    <property type="entry name" value="Tetracycline Repressor, domain 2"/>
    <property type="match status" value="1"/>
</dbReference>
<dbReference type="SUPFAM" id="SSF48498">
    <property type="entry name" value="Tetracyclin repressor-like, C-terminal domain"/>
    <property type="match status" value="1"/>
</dbReference>
<dbReference type="InterPro" id="IPR036271">
    <property type="entry name" value="Tet_transcr_reg_TetR-rel_C_sf"/>
</dbReference>
<evidence type="ECO:0000256" key="2">
    <source>
        <dbReference type="PROSITE-ProRule" id="PRU00335"/>
    </source>
</evidence>
<evidence type="ECO:0000313" key="4">
    <source>
        <dbReference type="EMBL" id="QBR88672.1"/>
    </source>
</evidence>
<dbReference type="PANTHER" id="PTHR30055:SF146">
    <property type="entry name" value="HTH-TYPE TRANSCRIPTIONAL DUAL REGULATOR CECR"/>
    <property type="match status" value="1"/>
</dbReference>
<feature type="domain" description="HTH tetR-type" evidence="3">
    <location>
        <begin position="16"/>
        <end position="76"/>
    </location>
</feature>
<evidence type="ECO:0000259" key="3">
    <source>
        <dbReference type="PROSITE" id="PS50977"/>
    </source>
</evidence>
<name>A0ABX5SU45_9MICO</name>
<organism evidence="4 5">
    <name type="scientific">Microbacterium wangchenii</name>
    <dbReference type="NCBI Taxonomy" id="2541726"/>
    <lineage>
        <taxon>Bacteria</taxon>
        <taxon>Bacillati</taxon>
        <taxon>Actinomycetota</taxon>
        <taxon>Actinomycetes</taxon>
        <taxon>Micrococcales</taxon>
        <taxon>Microbacteriaceae</taxon>
        <taxon>Microbacterium</taxon>
    </lineage>
</organism>